<feature type="domain" description="Dyp-type peroxidase C-terminal" evidence="12">
    <location>
        <begin position="211"/>
        <end position="388"/>
    </location>
</feature>
<dbReference type="CDD" id="cd14797">
    <property type="entry name" value="DUF302"/>
    <property type="match status" value="1"/>
</dbReference>
<evidence type="ECO:0000256" key="5">
    <source>
        <dbReference type="ARBA" id="ARBA00022729"/>
    </source>
</evidence>
<keyword evidence="6" id="KW-0560">Oxidoreductase</keyword>
<dbReference type="SUPFAM" id="SSF103247">
    <property type="entry name" value="TT1751-like"/>
    <property type="match status" value="1"/>
</dbReference>
<feature type="domain" description="DUF302" evidence="10">
    <location>
        <begin position="626"/>
        <end position="683"/>
    </location>
</feature>
<dbReference type="GO" id="GO:0020037">
    <property type="term" value="F:heme binding"/>
    <property type="evidence" value="ECO:0007669"/>
    <property type="project" value="InterPro"/>
</dbReference>
<reference evidence="14" key="1">
    <citation type="submission" date="2017-08" db="EMBL/GenBank/DDBJ databases">
        <authorList>
            <person name="Varghese N."/>
            <person name="Submissions S."/>
        </authorList>
    </citation>
    <scope>NUCLEOTIDE SEQUENCE [LARGE SCALE GENOMIC DNA]</scope>
    <source>
        <strain evidence="14">DSM 4725</strain>
    </source>
</reference>
<evidence type="ECO:0000256" key="3">
    <source>
        <dbReference type="ARBA" id="ARBA00022617"/>
    </source>
</evidence>
<dbReference type="InterPro" id="IPR006311">
    <property type="entry name" value="TAT_signal"/>
</dbReference>
<evidence type="ECO:0000313" key="14">
    <source>
        <dbReference type="Proteomes" id="UP000219435"/>
    </source>
</evidence>
<feature type="region of interest" description="Disordered" evidence="9">
    <location>
        <begin position="404"/>
        <end position="435"/>
    </location>
</feature>
<dbReference type="PROSITE" id="PS51404">
    <property type="entry name" value="DYP_PEROXIDASE"/>
    <property type="match status" value="1"/>
</dbReference>
<dbReference type="Gene3D" id="3.30.310.70">
    <property type="entry name" value="TT1751-like domain"/>
    <property type="match status" value="1"/>
</dbReference>
<dbReference type="NCBIfam" id="TIGR01413">
    <property type="entry name" value="Dyp_perox_fam"/>
    <property type="match status" value="1"/>
</dbReference>
<dbReference type="EMBL" id="OBQI01000002">
    <property type="protein sequence ID" value="SOC48944.1"/>
    <property type="molecule type" value="Genomic_DNA"/>
</dbReference>
<dbReference type="InterPro" id="IPR048327">
    <property type="entry name" value="Dyp_perox_N"/>
</dbReference>
<accession>A0A285V478</accession>
<keyword evidence="3" id="KW-0349">Heme</keyword>
<gene>
    <name evidence="13" type="ORF">SAMN05660748_1657</name>
</gene>
<dbReference type="InterPro" id="IPR005180">
    <property type="entry name" value="DUF302"/>
</dbReference>
<organism evidence="13 14">
    <name type="scientific">Blastococcus aggregatus</name>
    <dbReference type="NCBI Taxonomy" id="38502"/>
    <lineage>
        <taxon>Bacteria</taxon>
        <taxon>Bacillati</taxon>
        <taxon>Actinomycetota</taxon>
        <taxon>Actinomycetes</taxon>
        <taxon>Geodermatophilales</taxon>
        <taxon>Geodermatophilaceae</taxon>
        <taxon>Blastococcus</taxon>
    </lineage>
</organism>
<dbReference type="Pfam" id="PF20628">
    <property type="entry name" value="Dyp_perox_C"/>
    <property type="match status" value="1"/>
</dbReference>
<keyword evidence="2" id="KW-0575">Peroxidase</keyword>
<dbReference type="Proteomes" id="UP000219435">
    <property type="component" value="Unassembled WGS sequence"/>
</dbReference>
<dbReference type="Pfam" id="PF03625">
    <property type="entry name" value="DUF302"/>
    <property type="match status" value="1"/>
</dbReference>
<evidence type="ECO:0000313" key="13">
    <source>
        <dbReference type="EMBL" id="SOC48944.1"/>
    </source>
</evidence>
<feature type="region of interest" description="Disordered" evidence="9">
    <location>
        <begin position="463"/>
        <end position="558"/>
    </location>
</feature>
<feature type="compositionally biased region" description="Polar residues" evidence="9">
    <location>
        <begin position="414"/>
        <end position="426"/>
    </location>
</feature>
<dbReference type="PANTHER" id="PTHR30521">
    <property type="entry name" value="DEFERROCHELATASE/PEROXIDASE"/>
    <property type="match status" value="1"/>
</dbReference>
<evidence type="ECO:0000259" key="10">
    <source>
        <dbReference type="Pfam" id="PF03625"/>
    </source>
</evidence>
<evidence type="ECO:0000256" key="6">
    <source>
        <dbReference type="ARBA" id="ARBA00023002"/>
    </source>
</evidence>
<dbReference type="InterPro" id="IPR048328">
    <property type="entry name" value="Dyp_perox_C"/>
</dbReference>
<evidence type="ECO:0000259" key="11">
    <source>
        <dbReference type="Pfam" id="PF04261"/>
    </source>
</evidence>
<keyword evidence="7" id="KW-0408">Iron</keyword>
<dbReference type="GO" id="GO:0005829">
    <property type="term" value="C:cytosol"/>
    <property type="evidence" value="ECO:0007669"/>
    <property type="project" value="TreeGrafter"/>
</dbReference>
<dbReference type="PROSITE" id="PS51318">
    <property type="entry name" value="TAT"/>
    <property type="match status" value="1"/>
</dbReference>
<sequence length="720" mass="75913">MVSQLSRRGFLVGGGAVAGGATVALAGAALGADPGRPATPPEDAVGRATVPFRGLHQAGVRTPPQAAATLVAVDLAEGTGPADLARLLRVWTEDAERLTAGAPALGDTEPELAAVPANLTVTVGLGPGAFDRIGMAGRRPDWLAPLPAFGIDRLEQRWSGGDLVAQVCADDALTVAHAVRTLLKQARPFGSLRWVQHGFRNSAGSLPGGFTQRNLMGQVDGTVQPVDGAEDDLVWIGDDGPGWLRGGTGMVVRRIAMHLDTWDELDRPAKERVIGRRLATGAPLTGSEEQHPADLTAVGPDGLPVIDPASHIGRAAPLDRRERMLRRPYHYDVPPPPGQLSDSGQVFISFQADVRTQFVPVQQRLAEVDLLNRWTTPIGSAVFAVLPGSLRESTWGRCSWRADPGSGEPDAHGQNGTAARCVSTTAEARRRSRDPRAGAELFAADVVGVTASVTRADGRAAGTGAAISVNGNPSTDVRADTGPLSVRSAGGRAAGTESVVDQQWGHPEEAHAERGPARSITPVHRSRLRRNPGRGQRPSSGGQSGHFPDRTGSAVRGRRCGYREGDLAAPTCGPTWRAAAQRRATDRKELRMEYRRTLDLAVPFAEAVARTREALAEQGFGILTEIDVQATLRQKRGVEMEPYLILGACAPDLAQQALEVDRGVGVLLPCNVVVSQAGDGSTVQVLDPQTMVSMTGRPELQPMADEAGRRLDAALAALGS</sequence>
<protein>
    <submittedName>
        <fullName evidence="13">Tat-translocated enzyme</fullName>
    </submittedName>
</protein>
<name>A0A285V478_9ACTN</name>
<dbReference type="InterPro" id="IPR035923">
    <property type="entry name" value="TT1751-like_sf"/>
</dbReference>
<comment type="cofactor">
    <cofactor evidence="1">
        <name>heme b</name>
        <dbReference type="ChEBI" id="CHEBI:60344"/>
    </cofactor>
</comment>
<dbReference type="SUPFAM" id="SSF54909">
    <property type="entry name" value="Dimeric alpha+beta barrel"/>
    <property type="match status" value="1"/>
</dbReference>
<evidence type="ECO:0000256" key="8">
    <source>
        <dbReference type="ARBA" id="ARBA00025737"/>
    </source>
</evidence>
<dbReference type="InterPro" id="IPR006314">
    <property type="entry name" value="Dyp_peroxidase"/>
</dbReference>
<keyword evidence="4" id="KW-0479">Metal-binding</keyword>
<evidence type="ECO:0000256" key="9">
    <source>
        <dbReference type="SAM" id="MobiDB-lite"/>
    </source>
</evidence>
<evidence type="ECO:0000256" key="1">
    <source>
        <dbReference type="ARBA" id="ARBA00001970"/>
    </source>
</evidence>
<dbReference type="AlphaFoldDB" id="A0A285V478"/>
<evidence type="ECO:0000256" key="4">
    <source>
        <dbReference type="ARBA" id="ARBA00022723"/>
    </source>
</evidence>
<dbReference type="Pfam" id="PF04261">
    <property type="entry name" value="Dyp_perox_N"/>
    <property type="match status" value="1"/>
</dbReference>
<dbReference type="InterPro" id="IPR011008">
    <property type="entry name" value="Dimeric_a/b-barrel"/>
</dbReference>
<evidence type="ECO:0000259" key="12">
    <source>
        <dbReference type="Pfam" id="PF20628"/>
    </source>
</evidence>
<keyword evidence="14" id="KW-1185">Reference proteome</keyword>
<evidence type="ECO:0000256" key="7">
    <source>
        <dbReference type="ARBA" id="ARBA00023004"/>
    </source>
</evidence>
<evidence type="ECO:0000256" key="2">
    <source>
        <dbReference type="ARBA" id="ARBA00022559"/>
    </source>
</evidence>
<dbReference type="RefSeq" id="WP_217991498.1">
    <property type="nucleotide sequence ID" value="NZ_OBQI01000002.1"/>
</dbReference>
<dbReference type="GO" id="GO:0046872">
    <property type="term" value="F:metal ion binding"/>
    <property type="evidence" value="ECO:0007669"/>
    <property type="project" value="UniProtKB-KW"/>
</dbReference>
<proteinExistence type="inferred from homology"/>
<dbReference type="GO" id="GO:0004601">
    <property type="term" value="F:peroxidase activity"/>
    <property type="evidence" value="ECO:0007669"/>
    <property type="project" value="UniProtKB-KW"/>
</dbReference>
<comment type="similarity">
    <text evidence="8">Belongs to the DyP-type peroxidase family.</text>
</comment>
<feature type="domain" description="Dyp-type peroxidase N-terminal" evidence="11">
    <location>
        <begin position="57"/>
        <end position="200"/>
    </location>
</feature>
<keyword evidence="5" id="KW-0732">Signal</keyword>
<feature type="compositionally biased region" description="Basic and acidic residues" evidence="9">
    <location>
        <begin position="506"/>
        <end position="516"/>
    </location>
</feature>
<dbReference type="PANTHER" id="PTHR30521:SF4">
    <property type="entry name" value="DEFERROCHELATASE"/>
    <property type="match status" value="1"/>
</dbReference>